<organism evidence="1 2">
    <name type="scientific">Populus tomentosa</name>
    <name type="common">Chinese white poplar</name>
    <dbReference type="NCBI Taxonomy" id="118781"/>
    <lineage>
        <taxon>Eukaryota</taxon>
        <taxon>Viridiplantae</taxon>
        <taxon>Streptophyta</taxon>
        <taxon>Embryophyta</taxon>
        <taxon>Tracheophyta</taxon>
        <taxon>Spermatophyta</taxon>
        <taxon>Magnoliopsida</taxon>
        <taxon>eudicotyledons</taxon>
        <taxon>Gunneridae</taxon>
        <taxon>Pentapetalae</taxon>
        <taxon>rosids</taxon>
        <taxon>fabids</taxon>
        <taxon>Malpighiales</taxon>
        <taxon>Salicaceae</taxon>
        <taxon>Saliceae</taxon>
        <taxon>Populus</taxon>
    </lineage>
</organism>
<dbReference type="PANTHER" id="PTHR31009">
    <property type="entry name" value="S-ADENOSYL-L-METHIONINE:CARBOXYL METHYLTRANSFERASE FAMILY PROTEIN"/>
    <property type="match status" value="1"/>
</dbReference>
<reference evidence="1" key="1">
    <citation type="journal article" date="2020" name="bioRxiv">
        <title>Hybrid origin of Populus tomentosa Carr. identified through genome sequencing and phylogenomic analysis.</title>
        <authorList>
            <person name="An X."/>
            <person name="Gao K."/>
            <person name="Chen Z."/>
            <person name="Li J."/>
            <person name="Yang X."/>
            <person name="Yang X."/>
            <person name="Zhou J."/>
            <person name="Guo T."/>
            <person name="Zhao T."/>
            <person name="Huang S."/>
            <person name="Miao D."/>
            <person name="Khan W.U."/>
            <person name="Rao P."/>
            <person name="Ye M."/>
            <person name="Lei B."/>
            <person name="Liao W."/>
            <person name="Wang J."/>
            <person name="Ji L."/>
            <person name="Li Y."/>
            <person name="Guo B."/>
            <person name="Mustafa N.S."/>
            <person name="Li S."/>
            <person name="Yun Q."/>
            <person name="Keller S.R."/>
            <person name="Mao J."/>
            <person name="Zhang R."/>
            <person name="Strauss S.H."/>
        </authorList>
    </citation>
    <scope>NUCLEOTIDE SEQUENCE</scope>
    <source>
        <strain evidence="1">GM15</strain>
        <tissue evidence="1">Leaf</tissue>
    </source>
</reference>
<evidence type="ECO:0000313" key="1">
    <source>
        <dbReference type="EMBL" id="KAG6742045.1"/>
    </source>
</evidence>
<evidence type="ECO:0008006" key="3">
    <source>
        <dbReference type="Google" id="ProtNLM"/>
    </source>
</evidence>
<dbReference type="GO" id="GO:0008168">
    <property type="term" value="F:methyltransferase activity"/>
    <property type="evidence" value="ECO:0007669"/>
    <property type="project" value="InterPro"/>
</dbReference>
<dbReference type="OrthoDB" id="1523883at2759"/>
<keyword evidence="2" id="KW-1185">Reference proteome</keyword>
<comment type="caution">
    <text evidence="1">The sequence shown here is derived from an EMBL/GenBank/DDBJ whole genome shotgun (WGS) entry which is preliminary data.</text>
</comment>
<dbReference type="AlphaFoldDB" id="A0A8X7YAW0"/>
<dbReference type="Pfam" id="PF03492">
    <property type="entry name" value="Methyltransf_7"/>
    <property type="match status" value="2"/>
</dbReference>
<dbReference type="InterPro" id="IPR005299">
    <property type="entry name" value="MeTrfase_7"/>
</dbReference>
<name>A0A8X7YAW0_POPTO</name>
<sequence length="779" mass="87780">MENGDTKTEPKSWAMVGGDGPRSYALNSSYQRGVLDVANELMNEGIKETIDFKIPCFDSSNVCTFRIADFGCSAGPNTFLAMEKIIEAVEQKYHAQFQNSPPLEFQVFFNDVTTNDFNTLFRTLPLYQKYFAAGVPGTFYGRLFPKSTLRLAYSSYSLHWLSRVPEEVVDKKSPAWNKGSIQCSGTAKEVVKAYSTQFKNDMDSFLNARAQEIIGGGLMVIIVLGLPDGILMSQTGAGIFNDFFGSCLIDMAKLGVIGEEKVDSFNLPLYFSSAKELDEIIKNNGHFCIERLNMLNHPMMKKKLDVHFHISQFRAVFQGLLEAHFGRDAVDKIFEYLAEKLAENYDSVFNAAKHQHGAHSAILEPFKAEKIIDPYNDLPSFQKNTLHRLPALTLSIFLIRKQTCIKLRNREMENEETKTVPKSWAMVGGDGPRSYALNSSYQRGVLDVVDELMNEGIKETLDFKIPCSDSSNICTFRIADFGCSAGPNTFLAMEKIIEAVEQKYRAQFQNSPPLEFQVFFNDVTTNDFNTLFRTLPLYQKYFAAGVPGTFYGRLFPKSTLHLAYSSYSLHWLSKVPEEVVDTKSPAWNKGSIQCSGTAKEVAKAYSAQFKTDMDNFLNARAQEIIGGGLMVIIILGLPDGIFLSQTAAGICNELFGSCLIDMAKLGVISEEKVDSFNLPLYYSSAKELEEIIKNNGHFCIERLNMLNHPMTKRKLDVQFAISQFRAIFEGLLEEHFGRNDVDKIFEYFAKKFAENYDSVFNGATHQHVDHFILLKRNIN</sequence>
<proteinExistence type="predicted"/>
<evidence type="ECO:0000313" key="2">
    <source>
        <dbReference type="Proteomes" id="UP000886885"/>
    </source>
</evidence>
<dbReference type="EMBL" id="JAAWWB010000034">
    <property type="protein sequence ID" value="KAG6742045.1"/>
    <property type="molecule type" value="Genomic_DNA"/>
</dbReference>
<protein>
    <recommendedName>
        <fullName evidence="3">S-adenosyl-L-methionine-dependent methyltransferases superfamily protein</fullName>
    </recommendedName>
</protein>
<gene>
    <name evidence="1" type="ORF">POTOM_055329</name>
</gene>
<dbReference type="Proteomes" id="UP000886885">
    <property type="component" value="Chromosome 17D"/>
</dbReference>
<accession>A0A8X7YAW0</accession>